<dbReference type="GO" id="GO:0015108">
    <property type="term" value="F:chloride transmembrane transporter activity"/>
    <property type="evidence" value="ECO:0007669"/>
    <property type="project" value="InterPro"/>
</dbReference>
<feature type="transmembrane region" description="Helical" evidence="5">
    <location>
        <begin position="337"/>
        <end position="355"/>
    </location>
</feature>
<reference evidence="6" key="1">
    <citation type="submission" date="2021-04" db="EMBL/GenBank/DDBJ databases">
        <title>Luteolibacter sp. 32A isolated from the skin of an Anderson's salamander (Ambystoma andersonii).</title>
        <authorList>
            <person name="Spergser J."/>
            <person name="Busse H.-J."/>
        </authorList>
    </citation>
    <scope>NUCLEOTIDE SEQUENCE</scope>
    <source>
        <strain evidence="6">32A</strain>
    </source>
</reference>
<feature type="transmembrane region" description="Helical" evidence="5">
    <location>
        <begin position="147"/>
        <end position="172"/>
    </location>
</feature>
<keyword evidence="3 5" id="KW-1133">Transmembrane helix</keyword>
<dbReference type="EMBL" id="CP073100">
    <property type="protein sequence ID" value="QUE50618.1"/>
    <property type="molecule type" value="Genomic_DNA"/>
</dbReference>
<feature type="transmembrane region" description="Helical" evidence="5">
    <location>
        <begin position="361"/>
        <end position="386"/>
    </location>
</feature>
<organism evidence="6 7">
    <name type="scientific">Luteolibacter ambystomatis</name>
    <dbReference type="NCBI Taxonomy" id="2824561"/>
    <lineage>
        <taxon>Bacteria</taxon>
        <taxon>Pseudomonadati</taxon>
        <taxon>Verrucomicrobiota</taxon>
        <taxon>Verrucomicrobiia</taxon>
        <taxon>Verrucomicrobiales</taxon>
        <taxon>Verrucomicrobiaceae</taxon>
        <taxon>Luteolibacter</taxon>
    </lineage>
</organism>
<dbReference type="CDD" id="cd03682">
    <property type="entry name" value="ClC_sycA_like"/>
    <property type="match status" value="1"/>
</dbReference>
<dbReference type="PANTHER" id="PTHR43427:SF12">
    <property type="entry name" value="CHLORIDE TRANSPORTER"/>
    <property type="match status" value="1"/>
</dbReference>
<evidence type="ECO:0000256" key="2">
    <source>
        <dbReference type="ARBA" id="ARBA00022692"/>
    </source>
</evidence>
<evidence type="ECO:0000256" key="1">
    <source>
        <dbReference type="ARBA" id="ARBA00004141"/>
    </source>
</evidence>
<feature type="transmembrane region" description="Helical" evidence="5">
    <location>
        <begin position="267"/>
        <end position="285"/>
    </location>
</feature>
<dbReference type="SUPFAM" id="SSF81340">
    <property type="entry name" value="Clc chloride channel"/>
    <property type="match status" value="1"/>
</dbReference>
<dbReference type="GO" id="GO:0016020">
    <property type="term" value="C:membrane"/>
    <property type="evidence" value="ECO:0007669"/>
    <property type="project" value="UniProtKB-SubCell"/>
</dbReference>
<dbReference type="PROSITE" id="PS51257">
    <property type="entry name" value="PROKAR_LIPOPROTEIN"/>
    <property type="match status" value="1"/>
</dbReference>
<evidence type="ECO:0000256" key="4">
    <source>
        <dbReference type="ARBA" id="ARBA00023136"/>
    </source>
</evidence>
<evidence type="ECO:0000256" key="3">
    <source>
        <dbReference type="ARBA" id="ARBA00022989"/>
    </source>
</evidence>
<feature type="transmembrane region" description="Helical" evidence="5">
    <location>
        <begin position="184"/>
        <end position="204"/>
    </location>
</feature>
<protein>
    <submittedName>
        <fullName evidence="6">Voltage-gated chloride channel family protein</fullName>
    </submittedName>
</protein>
<evidence type="ECO:0000256" key="5">
    <source>
        <dbReference type="SAM" id="Phobius"/>
    </source>
</evidence>
<evidence type="ECO:0000313" key="7">
    <source>
        <dbReference type="Proteomes" id="UP000676169"/>
    </source>
</evidence>
<dbReference type="InterPro" id="IPR001807">
    <property type="entry name" value="ClC"/>
</dbReference>
<keyword evidence="2 5" id="KW-0812">Transmembrane</keyword>
<feature type="transmembrane region" description="Helical" evidence="5">
    <location>
        <begin position="53"/>
        <end position="72"/>
    </location>
</feature>
<dbReference type="Proteomes" id="UP000676169">
    <property type="component" value="Chromosome"/>
</dbReference>
<dbReference type="Pfam" id="PF00654">
    <property type="entry name" value="Voltage_CLC"/>
    <property type="match status" value="1"/>
</dbReference>
<dbReference type="AlphaFoldDB" id="A0A975G888"/>
<keyword evidence="7" id="KW-1185">Reference proteome</keyword>
<evidence type="ECO:0000313" key="6">
    <source>
        <dbReference type="EMBL" id="QUE50618.1"/>
    </source>
</evidence>
<accession>A0A975G888</accession>
<comment type="subcellular location">
    <subcellularLocation>
        <location evidence="1">Membrane</location>
        <topology evidence="1">Multi-pass membrane protein</topology>
    </subcellularLocation>
</comment>
<feature type="transmembrane region" description="Helical" evidence="5">
    <location>
        <begin position="312"/>
        <end position="330"/>
    </location>
</feature>
<keyword evidence="4 5" id="KW-0472">Membrane</keyword>
<proteinExistence type="predicted"/>
<dbReference type="Gene3D" id="1.10.3080.10">
    <property type="entry name" value="Clc chloride channel"/>
    <property type="match status" value="1"/>
</dbReference>
<feature type="transmembrane region" description="Helical" evidence="5">
    <location>
        <begin position="234"/>
        <end position="255"/>
    </location>
</feature>
<dbReference type="RefSeq" id="WP_211630758.1">
    <property type="nucleotide sequence ID" value="NZ_CP073100.1"/>
</dbReference>
<gene>
    <name evidence="6" type="ORF">KBB96_17355</name>
</gene>
<sequence>MARFLVQTLRGRILPPLRWFLWLVPMAVAVGSACAFFLWSLDAVTRLRFDHPWLLFLLPVAGVAMAWCYKHHGGTSGGGNNLILEQVHEPGGGGVPKRMAPLILGATVLTHLCGGSAGREGTAVQMGGSIASGFAKLFRLDKPTLRILLMAGVSAGFGAVFGTPLAGAVFALEVLVVGRVQYEALVPCLAAALIGNWTCLAWGATHTHYHVMFMEHLTVPGQGGPFDPVLLTKVLVAAVLFGFCGSLFAKACHVVERLYKSFCPEPLWRPVIGAWIVIALAYLLGTREYLGLGVLAEHPGDATLSAFFDGRIFAWAWFWKLVFTVITLSAGFKGGEVTPLFFIGAGLGNALSGLMGAPTDLFAALGFVAIFAAAANTPLACTLLGIELFGASNAVYLAIACFVAYACSGHSGIYKAQQIGVRKWWE</sequence>
<feature type="transmembrane region" description="Helical" evidence="5">
    <location>
        <begin position="393"/>
        <end position="414"/>
    </location>
</feature>
<dbReference type="PANTHER" id="PTHR43427">
    <property type="entry name" value="CHLORIDE CHANNEL PROTEIN CLC-E"/>
    <property type="match status" value="1"/>
</dbReference>
<feature type="transmembrane region" description="Helical" evidence="5">
    <location>
        <begin position="20"/>
        <end position="41"/>
    </location>
</feature>
<name>A0A975G888_9BACT</name>
<dbReference type="PRINTS" id="PR00762">
    <property type="entry name" value="CLCHANNEL"/>
</dbReference>
<dbReference type="InterPro" id="IPR050368">
    <property type="entry name" value="ClC-type_chloride_channel"/>
</dbReference>
<dbReference type="KEGG" id="lamb:KBB96_17355"/>
<dbReference type="InterPro" id="IPR014743">
    <property type="entry name" value="Cl-channel_core"/>
</dbReference>